<dbReference type="SMART" id="SM00717">
    <property type="entry name" value="SANT"/>
    <property type="match status" value="2"/>
</dbReference>
<accession>A2G6C8</accession>
<sequence>MYDKDTSPPAKGVKRRRLFSPKDDNKLKELLSDSKFIGWKNVALSMPGFTPKQLRDRWHNYLSPKNSFEPWTDEEDKIIVEKVLEFGTKWSYISSFLKGRPDNSIKNRWNSVLKNDYMEHPQKYSRIIAPGQIAQPEVSSDFAMNGSISPGHQVTQSVKLDERFIEHFFDTIPKN</sequence>
<dbReference type="STRING" id="5722.A2G6C8"/>
<evidence type="ECO:0000313" key="4">
    <source>
        <dbReference type="EMBL" id="EAX87288.1"/>
    </source>
</evidence>
<dbReference type="GO" id="GO:0006355">
    <property type="term" value="P:regulation of DNA-templated transcription"/>
    <property type="evidence" value="ECO:0000318"/>
    <property type="project" value="GO_Central"/>
</dbReference>
<evidence type="ECO:0000259" key="2">
    <source>
        <dbReference type="PROSITE" id="PS50090"/>
    </source>
</evidence>
<protein>
    <submittedName>
        <fullName evidence="4">Myb-like DNA-binding domain containing protein</fullName>
    </submittedName>
</protein>
<dbReference type="RefSeq" id="XP_001300218.1">
    <property type="nucleotide sequence ID" value="XM_001300217.1"/>
</dbReference>
<dbReference type="InParanoid" id="A2G6C8"/>
<keyword evidence="5" id="KW-1185">Reference proteome</keyword>
<dbReference type="CDD" id="cd00167">
    <property type="entry name" value="SANT"/>
    <property type="match status" value="2"/>
</dbReference>
<evidence type="ECO:0000256" key="1">
    <source>
        <dbReference type="SAM" id="MobiDB-lite"/>
    </source>
</evidence>
<dbReference type="InterPro" id="IPR050560">
    <property type="entry name" value="MYB_TF"/>
</dbReference>
<dbReference type="EMBL" id="DS114477">
    <property type="protein sequence ID" value="EAX87288.1"/>
    <property type="molecule type" value="Genomic_DNA"/>
</dbReference>
<dbReference type="AlphaFoldDB" id="A2G6C8"/>
<dbReference type="VEuPathDB" id="TrichDB:TVAGG3_0398790"/>
<dbReference type="PROSITE" id="PS51294">
    <property type="entry name" value="HTH_MYB"/>
    <property type="match status" value="2"/>
</dbReference>
<feature type="domain" description="Myb-like" evidence="2">
    <location>
        <begin position="63"/>
        <end position="113"/>
    </location>
</feature>
<feature type="region of interest" description="Disordered" evidence="1">
    <location>
        <begin position="1"/>
        <end position="20"/>
    </location>
</feature>
<reference evidence="4" key="2">
    <citation type="journal article" date="2007" name="Science">
        <title>Draft genome sequence of the sexually transmitted pathogen Trichomonas vaginalis.</title>
        <authorList>
            <person name="Carlton J.M."/>
            <person name="Hirt R.P."/>
            <person name="Silva J.C."/>
            <person name="Delcher A.L."/>
            <person name="Schatz M."/>
            <person name="Zhao Q."/>
            <person name="Wortman J.R."/>
            <person name="Bidwell S.L."/>
            <person name="Alsmark U.C.M."/>
            <person name="Besteiro S."/>
            <person name="Sicheritz-Ponten T."/>
            <person name="Noel C.J."/>
            <person name="Dacks J.B."/>
            <person name="Foster P.G."/>
            <person name="Simillion C."/>
            <person name="Van de Peer Y."/>
            <person name="Miranda-Saavedra D."/>
            <person name="Barton G.J."/>
            <person name="Westrop G.D."/>
            <person name="Mueller S."/>
            <person name="Dessi D."/>
            <person name="Fiori P.L."/>
            <person name="Ren Q."/>
            <person name="Paulsen I."/>
            <person name="Zhang H."/>
            <person name="Bastida-Corcuera F.D."/>
            <person name="Simoes-Barbosa A."/>
            <person name="Brown M.T."/>
            <person name="Hayes R.D."/>
            <person name="Mukherjee M."/>
            <person name="Okumura C.Y."/>
            <person name="Schneider R."/>
            <person name="Smith A.J."/>
            <person name="Vanacova S."/>
            <person name="Villalvazo M."/>
            <person name="Haas B.J."/>
            <person name="Pertea M."/>
            <person name="Feldblyum T.V."/>
            <person name="Utterback T.R."/>
            <person name="Shu C.L."/>
            <person name="Osoegawa K."/>
            <person name="de Jong P.J."/>
            <person name="Hrdy I."/>
            <person name="Horvathova L."/>
            <person name="Zubacova Z."/>
            <person name="Dolezal P."/>
            <person name="Malik S.B."/>
            <person name="Logsdon J.M. Jr."/>
            <person name="Henze K."/>
            <person name="Gupta A."/>
            <person name="Wang C.C."/>
            <person name="Dunne R.L."/>
            <person name="Upcroft J.A."/>
            <person name="Upcroft P."/>
            <person name="White O."/>
            <person name="Salzberg S.L."/>
            <person name="Tang P."/>
            <person name="Chiu C.-H."/>
            <person name="Lee Y.-S."/>
            <person name="Embley T.M."/>
            <person name="Coombs G.H."/>
            <person name="Mottram J.C."/>
            <person name="Tachezy J."/>
            <person name="Fraser-Liggett C.M."/>
            <person name="Johnson P.J."/>
        </authorList>
    </citation>
    <scope>NUCLEOTIDE SEQUENCE [LARGE SCALE GENOMIC DNA]</scope>
    <source>
        <strain evidence="4">G3</strain>
    </source>
</reference>
<dbReference type="PANTHER" id="PTHR45614">
    <property type="entry name" value="MYB PROTEIN-RELATED"/>
    <property type="match status" value="1"/>
</dbReference>
<dbReference type="GO" id="GO:0005634">
    <property type="term" value="C:nucleus"/>
    <property type="evidence" value="ECO:0000318"/>
    <property type="project" value="GO_Central"/>
</dbReference>
<evidence type="ECO:0000259" key="3">
    <source>
        <dbReference type="PROSITE" id="PS51294"/>
    </source>
</evidence>
<proteinExistence type="predicted"/>
<dbReference type="eggNOG" id="KOG0048">
    <property type="taxonomic scope" value="Eukaryota"/>
</dbReference>
<gene>
    <name evidence="4" type="ORF">TVAG_399990</name>
</gene>
<organism evidence="4 5">
    <name type="scientific">Trichomonas vaginalis (strain ATCC PRA-98 / G3)</name>
    <dbReference type="NCBI Taxonomy" id="412133"/>
    <lineage>
        <taxon>Eukaryota</taxon>
        <taxon>Metamonada</taxon>
        <taxon>Parabasalia</taxon>
        <taxon>Trichomonadida</taxon>
        <taxon>Trichomonadidae</taxon>
        <taxon>Trichomonas</taxon>
    </lineage>
</organism>
<feature type="domain" description="Myb-like" evidence="2">
    <location>
        <begin position="11"/>
        <end position="62"/>
    </location>
</feature>
<dbReference type="GO" id="GO:0000978">
    <property type="term" value="F:RNA polymerase II cis-regulatory region sequence-specific DNA binding"/>
    <property type="evidence" value="ECO:0000318"/>
    <property type="project" value="GO_Central"/>
</dbReference>
<reference evidence="4" key="1">
    <citation type="submission" date="2006-10" db="EMBL/GenBank/DDBJ databases">
        <authorList>
            <person name="Amadeo P."/>
            <person name="Zhao Q."/>
            <person name="Wortman J."/>
            <person name="Fraser-Liggett C."/>
            <person name="Carlton J."/>
        </authorList>
    </citation>
    <scope>NUCLEOTIDE SEQUENCE</scope>
    <source>
        <strain evidence="4">G3</strain>
    </source>
</reference>
<evidence type="ECO:0000313" key="5">
    <source>
        <dbReference type="Proteomes" id="UP000001542"/>
    </source>
</evidence>
<name>A2G6C8_TRIV3</name>
<dbReference type="SMR" id="A2G6C8"/>
<dbReference type="VEuPathDB" id="TrichDB:TVAG_399990"/>
<dbReference type="GO" id="GO:0000981">
    <property type="term" value="F:DNA-binding transcription factor activity, RNA polymerase II-specific"/>
    <property type="evidence" value="ECO:0000318"/>
    <property type="project" value="GO_Central"/>
</dbReference>
<keyword evidence="4" id="KW-0238">DNA-binding</keyword>
<dbReference type="Gene3D" id="1.10.10.60">
    <property type="entry name" value="Homeodomain-like"/>
    <property type="match status" value="2"/>
</dbReference>
<dbReference type="InterPro" id="IPR009057">
    <property type="entry name" value="Homeodomain-like_sf"/>
</dbReference>
<dbReference type="PROSITE" id="PS50090">
    <property type="entry name" value="MYB_LIKE"/>
    <property type="match status" value="2"/>
</dbReference>
<dbReference type="SUPFAM" id="SSF46689">
    <property type="entry name" value="Homeodomain-like"/>
    <property type="match status" value="1"/>
</dbReference>
<feature type="domain" description="HTH myb-type" evidence="3">
    <location>
        <begin position="14"/>
        <end position="66"/>
    </location>
</feature>
<dbReference type="Proteomes" id="UP000001542">
    <property type="component" value="Unassembled WGS sequence"/>
</dbReference>
<dbReference type="OrthoDB" id="2143914at2759"/>
<dbReference type="InterPro" id="IPR017930">
    <property type="entry name" value="Myb_dom"/>
</dbReference>
<feature type="domain" description="HTH myb-type" evidence="3">
    <location>
        <begin position="70"/>
        <end position="117"/>
    </location>
</feature>
<dbReference type="PANTHER" id="PTHR45614:SF253">
    <property type="entry name" value="CHROMOSOME UNDETERMINED SCAFFOLD_38, WHOLE GENOME SHOTGUN SEQUENCE"/>
    <property type="match status" value="1"/>
</dbReference>
<dbReference type="InterPro" id="IPR001005">
    <property type="entry name" value="SANT/Myb"/>
</dbReference>
<dbReference type="KEGG" id="tva:4744939"/>
<dbReference type="Pfam" id="PF00249">
    <property type="entry name" value="Myb_DNA-binding"/>
    <property type="match status" value="2"/>
</dbReference>